<dbReference type="PROSITE" id="PS51128">
    <property type="entry name" value="ZF_DKSA_2"/>
    <property type="match status" value="1"/>
</dbReference>
<dbReference type="STRING" id="297318.BK138_07380"/>
<sequence>MSHLTHDQQQELKSALLERKKELEHHFHANGEDNALLGDSLADSTGELSSYDNHPADVGTEVFERGRDLAVNDTLQDELEQVDSALGRMDRGEYGQCVECGRDIPFERLQAIPYTAYCVEHTPNRDVSSDRPVEEEVITPPPSGAGENRQRYDGRFDDADAWESVEEYGTSNTPAMAAKRDVTDYDEGM</sequence>
<name>A0A1R1F2L3_9BACL</name>
<feature type="domain" description="Zinc finger DksA/TraR C4-type" evidence="6">
    <location>
        <begin position="92"/>
        <end position="120"/>
    </location>
</feature>
<feature type="region of interest" description="Disordered" evidence="5">
    <location>
        <begin position="125"/>
        <end position="152"/>
    </location>
</feature>
<keyword evidence="3" id="KW-0862">Zinc</keyword>
<proteinExistence type="predicted"/>
<evidence type="ECO:0000256" key="2">
    <source>
        <dbReference type="ARBA" id="ARBA00022771"/>
    </source>
</evidence>
<dbReference type="Gene3D" id="1.20.120.910">
    <property type="entry name" value="DksA, coiled-coil domain"/>
    <property type="match status" value="1"/>
</dbReference>
<comment type="caution">
    <text evidence="7">The sequence shown here is derived from an EMBL/GenBank/DDBJ whole genome shotgun (WGS) entry which is preliminary data.</text>
</comment>
<reference evidence="7 8" key="1">
    <citation type="submission" date="2016-11" db="EMBL/GenBank/DDBJ databases">
        <title>Paenibacillus species isolates.</title>
        <authorList>
            <person name="Beno S.M."/>
        </authorList>
    </citation>
    <scope>NUCLEOTIDE SEQUENCE [LARGE SCALE GENOMIC DNA]</scope>
    <source>
        <strain evidence="7 8">FSL R5-0378</strain>
    </source>
</reference>
<dbReference type="Proteomes" id="UP000187172">
    <property type="component" value="Unassembled WGS sequence"/>
</dbReference>
<feature type="region of interest" description="Disordered" evidence="5">
    <location>
        <begin position="166"/>
        <end position="189"/>
    </location>
</feature>
<dbReference type="InterPro" id="IPR037187">
    <property type="entry name" value="DnaK_N"/>
</dbReference>
<accession>A0A1R1F2L3</accession>
<evidence type="ECO:0000256" key="4">
    <source>
        <dbReference type="PROSITE-ProRule" id="PRU00510"/>
    </source>
</evidence>
<gene>
    <name evidence="7" type="ORF">BK138_07380</name>
</gene>
<protein>
    <submittedName>
        <fullName evidence="7">Conjugal transfer protein TraR</fullName>
    </submittedName>
</protein>
<keyword evidence="2" id="KW-0863">Zinc-finger</keyword>
<dbReference type="InterPro" id="IPR014240">
    <property type="entry name" value="YteA"/>
</dbReference>
<evidence type="ECO:0000313" key="8">
    <source>
        <dbReference type="Proteomes" id="UP000187172"/>
    </source>
</evidence>
<dbReference type="RefSeq" id="WP_076167840.1">
    <property type="nucleotide sequence ID" value="NZ_MRTP01000001.1"/>
</dbReference>
<keyword evidence="8" id="KW-1185">Reference proteome</keyword>
<dbReference type="PANTHER" id="PTHR33823">
    <property type="entry name" value="RNA POLYMERASE-BINDING TRANSCRIPTION FACTOR DKSA-RELATED"/>
    <property type="match status" value="1"/>
</dbReference>
<dbReference type="EMBL" id="MRTP01000001">
    <property type="protein sequence ID" value="OMF58343.1"/>
    <property type="molecule type" value="Genomic_DNA"/>
</dbReference>
<dbReference type="GO" id="GO:0008270">
    <property type="term" value="F:zinc ion binding"/>
    <property type="evidence" value="ECO:0007669"/>
    <property type="project" value="UniProtKB-KW"/>
</dbReference>
<organism evidence="7 8">
    <name type="scientific">Paenibacillus rhizosphaerae</name>
    <dbReference type="NCBI Taxonomy" id="297318"/>
    <lineage>
        <taxon>Bacteria</taxon>
        <taxon>Bacillati</taxon>
        <taxon>Bacillota</taxon>
        <taxon>Bacilli</taxon>
        <taxon>Bacillales</taxon>
        <taxon>Paenibacillaceae</taxon>
        <taxon>Paenibacillus</taxon>
    </lineage>
</organism>
<feature type="zinc finger region" description="dksA C4-type" evidence="4">
    <location>
        <begin position="97"/>
        <end position="121"/>
    </location>
</feature>
<evidence type="ECO:0000256" key="1">
    <source>
        <dbReference type="ARBA" id="ARBA00022723"/>
    </source>
</evidence>
<evidence type="ECO:0000259" key="6">
    <source>
        <dbReference type="Pfam" id="PF01258"/>
    </source>
</evidence>
<feature type="compositionally biased region" description="Basic and acidic residues" evidence="5">
    <location>
        <begin position="125"/>
        <end position="134"/>
    </location>
</feature>
<dbReference type="PANTHER" id="PTHR33823:SF4">
    <property type="entry name" value="GENERAL STRESS PROTEIN 16O"/>
    <property type="match status" value="1"/>
</dbReference>
<dbReference type="AlphaFoldDB" id="A0A1R1F2L3"/>
<dbReference type="SUPFAM" id="SSF109635">
    <property type="entry name" value="DnaK suppressor protein DksA, alpha-hairpin domain"/>
    <property type="match status" value="1"/>
</dbReference>
<dbReference type="Pfam" id="PF01258">
    <property type="entry name" value="zf-dskA_traR"/>
    <property type="match status" value="1"/>
</dbReference>
<evidence type="ECO:0000256" key="3">
    <source>
        <dbReference type="ARBA" id="ARBA00022833"/>
    </source>
</evidence>
<keyword evidence="1" id="KW-0479">Metal-binding</keyword>
<evidence type="ECO:0000313" key="7">
    <source>
        <dbReference type="EMBL" id="OMF58343.1"/>
    </source>
</evidence>
<dbReference type="SUPFAM" id="SSF57716">
    <property type="entry name" value="Glucocorticoid receptor-like (DNA-binding domain)"/>
    <property type="match status" value="1"/>
</dbReference>
<evidence type="ECO:0000256" key="5">
    <source>
        <dbReference type="SAM" id="MobiDB-lite"/>
    </source>
</evidence>
<dbReference type="InterPro" id="IPR000962">
    <property type="entry name" value="Znf_DskA_TraR"/>
</dbReference>
<dbReference type="NCBIfam" id="TIGR02890">
    <property type="entry name" value="bacill_yteA"/>
    <property type="match status" value="1"/>
</dbReference>